<comment type="caution">
    <text evidence="2">The sequence shown here is derived from an EMBL/GenBank/DDBJ whole genome shotgun (WGS) entry which is preliminary data.</text>
</comment>
<sequence>MNNTINPPVQTIGAQAPVIHVNSENLVQRYENLANGQDPFPISQNDSQFGGKFFR</sequence>
<protein>
    <submittedName>
        <fullName evidence="2">22552_t:CDS:1</fullName>
    </submittedName>
</protein>
<dbReference type="Proteomes" id="UP000789901">
    <property type="component" value="Unassembled WGS sequence"/>
</dbReference>
<accession>A0ABM8VZE1</accession>
<feature type="region of interest" description="Disordered" evidence="1">
    <location>
        <begin position="35"/>
        <end position="55"/>
    </location>
</feature>
<gene>
    <name evidence="2" type="ORF">GMARGA_LOCUS1452</name>
</gene>
<name>A0ABM8VZE1_GIGMA</name>
<reference evidence="2 3" key="1">
    <citation type="submission" date="2021-06" db="EMBL/GenBank/DDBJ databases">
        <authorList>
            <person name="Kallberg Y."/>
            <person name="Tangrot J."/>
            <person name="Rosling A."/>
        </authorList>
    </citation>
    <scope>NUCLEOTIDE SEQUENCE [LARGE SCALE GENOMIC DNA]</scope>
    <source>
        <strain evidence="2 3">120-4 pot B 10/14</strain>
    </source>
</reference>
<keyword evidence="3" id="KW-1185">Reference proteome</keyword>
<evidence type="ECO:0000313" key="2">
    <source>
        <dbReference type="EMBL" id="CAG8485429.1"/>
    </source>
</evidence>
<evidence type="ECO:0000313" key="3">
    <source>
        <dbReference type="Proteomes" id="UP000789901"/>
    </source>
</evidence>
<dbReference type="EMBL" id="CAJVQB010000377">
    <property type="protein sequence ID" value="CAG8485429.1"/>
    <property type="molecule type" value="Genomic_DNA"/>
</dbReference>
<evidence type="ECO:0000256" key="1">
    <source>
        <dbReference type="SAM" id="MobiDB-lite"/>
    </source>
</evidence>
<organism evidence="2 3">
    <name type="scientific">Gigaspora margarita</name>
    <dbReference type="NCBI Taxonomy" id="4874"/>
    <lineage>
        <taxon>Eukaryota</taxon>
        <taxon>Fungi</taxon>
        <taxon>Fungi incertae sedis</taxon>
        <taxon>Mucoromycota</taxon>
        <taxon>Glomeromycotina</taxon>
        <taxon>Glomeromycetes</taxon>
        <taxon>Diversisporales</taxon>
        <taxon>Gigasporaceae</taxon>
        <taxon>Gigaspora</taxon>
    </lineage>
</organism>
<proteinExistence type="predicted"/>